<evidence type="ECO:0000313" key="2">
    <source>
        <dbReference type="EMBL" id="GAA3928959.1"/>
    </source>
</evidence>
<sequence length="470" mass="51775">MTELQSLNAPSQTAPESEISDTANSDSLNTDTLNTDTQNSISAISEKLDYQHLGKVGRAILNGVIGDYLVQENNPLAITMGFYYRYKLVKLRELATNPPTPLTNKVVVFLHGLTNLETIWHFKSGHQQSYGSKLQQDLGFTPFYLRYNTGLAIEQNGQNFSKLLDELIQNYPINIDELVLVGFSMGGLVMRHAQKTADAGSSWLNSLSQCYYLGTPHHGSPLEKFGNLASSLVRAIPKDYVSQWADWIDVRSKGIQDLKDGFSTDQSATSYSQLIPCKSFHPNATHHFISGSISPRNNSFVNQMFGDSLVRKNSALPAVLPNGSLTAHFDGIPHLPLAHSQPVYDQIRKWAAANQPKIKAICYKPEANEALITESDQTDSSKEMLTGTLDLLSAGFDKTVSAIENMHQSIAREPHQVLQKLPVIKPVAKVVEVTQATIAGSVYRSVKLGGQLIQETSEILKEDYPQGKAS</sequence>
<feature type="region of interest" description="Disordered" evidence="1">
    <location>
        <begin position="1"/>
        <end position="32"/>
    </location>
</feature>
<dbReference type="RefSeq" id="WP_344799057.1">
    <property type="nucleotide sequence ID" value="NZ_BAABBN010000007.1"/>
</dbReference>
<feature type="compositionally biased region" description="Polar residues" evidence="1">
    <location>
        <begin position="1"/>
        <end position="23"/>
    </location>
</feature>
<keyword evidence="3" id="KW-1185">Reference proteome</keyword>
<evidence type="ECO:0008006" key="4">
    <source>
        <dbReference type="Google" id="ProtNLM"/>
    </source>
</evidence>
<evidence type="ECO:0000313" key="3">
    <source>
        <dbReference type="Proteomes" id="UP001501565"/>
    </source>
</evidence>
<dbReference type="InterPro" id="IPR029058">
    <property type="entry name" value="AB_hydrolase_fold"/>
</dbReference>
<organism evidence="2 3">
    <name type="scientific">Litoribacillus peritrichatus</name>
    <dbReference type="NCBI Taxonomy" id="718191"/>
    <lineage>
        <taxon>Bacteria</taxon>
        <taxon>Pseudomonadati</taxon>
        <taxon>Pseudomonadota</taxon>
        <taxon>Gammaproteobacteria</taxon>
        <taxon>Oceanospirillales</taxon>
        <taxon>Oceanospirillaceae</taxon>
        <taxon>Litoribacillus</taxon>
    </lineage>
</organism>
<protein>
    <recommendedName>
        <fullName evidence="4">DUF676 domain-containing protein</fullName>
    </recommendedName>
</protein>
<dbReference type="Proteomes" id="UP001501565">
    <property type="component" value="Unassembled WGS sequence"/>
</dbReference>
<comment type="caution">
    <text evidence="2">The sequence shown here is derived from an EMBL/GenBank/DDBJ whole genome shotgun (WGS) entry which is preliminary data.</text>
</comment>
<reference evidence="3" key="1">
    <citation type="journal article" date="2019" name="Int. J. Syst. Evol. Microbiol.">
        <title>The Global Catalogue of Microorganisms (GCM) 10K type strain sequencing project: providing services to taxonomists for standard genome sequencing and annotation.</title>
        <authorList>
            <consortium name="The Broad Institute Genomics Platform"/>
            <consortium name="The Broad Institute Genome Sequencing Center for Infectious Disease"/>
            <person name="Wu L."/>
            <person name="Ma J."/>
        </authorList>
    </citation>
    <scope>NUCLEOTIDE SEQUENCE [LARGE SCALE GENOMIC DNA]</scope>
    <source>
        <strain evidence="3">JCM 17551</strain>
    </source>
</reference>
<dbReference type="EMBL" id="BAABBN010000007">
    <property type="protein sequence ID" value="GAA3928959.1"/>
    <property type="molecule type" value="Genomic_DNA"/>
</dbReference>
<gene>
    <name evidence="2" type="ORF">GCM10022277_26840</name>
</gene>
<dbReference type="Gene3D" id="3.40.50.1820">
    <property type="entry name" value="alpha/beta hydrolase"/>
    <property type="match status" value="1"/>
</dbReference>
<accession>A0ABP7MS05</accession>
<dbReference type="SUPFAM" id="SSF53474">
    <property type="entry name" value="alpha/beta-Hydrolases"/>
    <property type="match status" value="1"/>
</dbReference>
<proteinExistence type="predicted"/>
<evidence type="ECO:0000256" key="1">
    <source>
        <dbReference type="SAM" id="MobiDB-lite"/>
    </source>
</evidence>
<name>A0ABP7MS05_9GAMM</name>